<dbReference type="InterPro" id="IPR007527">
    <property type="entry name" value="Znf_SWIM"/>
</dbReference>
<dbReference type="SMART" id="SM00487">
    <property type="entry name" value="DEXDc"/>
    <property type="match status" value="1"/>
</dbReference>
<dbReference type="InterPro" id="IPR014001">
    <property type="entry name" value="Helicase_ATP-bd"/>
</dbReference>
<dbReference type="RefSeq" id="WP_167129793.1">
    <property type="nucleotide sequence ID" value="NZ_JAANCM010000006.1"/>
</dbReference>
<keyword evidence="2" id="KW-0862">Zinc</keyword>
<keyword evidence="2" id="KW-0863">Zinc-finger</keyword>
<dbReference type="CDD" id="cd18012">
    <property type="entry name" value="DEXQc_arch_SWI2_SNF2"/>
    <property type="match status" value="1"/>
</dbReference>
<dbReference type="PANTHER" id="PTHR10799">
    <property type="entry name" value="SNF2/RAD54 HELICASE FAMILY"/>
    <property type="match status" value="1"/>
</dbReference>
<dbReference type="GO" id="GO:0004386">
    <property type="term" value="F:helicase activity"/>
    <property type="evidence" value="ECO:0007669"/>
    <property type="project" value="UniProtKB-KW"/>
</dbReference>
<dbReference type="GO" id="GO:0005524">
    <property type="term" value="F:ATP binding"/>
    <property type="evidence" value="ECO:0007669"/>
    <property type="project" value="InterPro"/>
</dbReference>
<dbReference type="PROSITE" id="PS51192">
    <property type="entry name" value="HELICASE_ATP_BIND_1"/>
    <property type="match status" value="1"/>
</dbReference>
<evidence type="ECO:0000313" key="7">
    <source>
        <dbReference type="Proteomes" id="UP001155840"/>
    </source>
</evidence>
<dbReference type="GO" id="GO:0008270">
    <property type="term" value="F:zinc ion binding"/>
    <property type="evidence" value="ECO:0007669"/>
    <property type="project" value="UniProtKB-KW"/>
</dbReference>
<dbReference type="InterPro" id="IPR049730">
    <property type="entry name" value="SNF2/RAD54-like_C"/>
</dbReference>
<keyword evidence="6" id="KW-0547">Nucleotide-binding</keyword>
<evidence type="ECO:0000259" key="5">
    <source>
        <dbReference type="PROSITE" id="PS51194"/>
    </source>
</evidence>
<dbReference type="AlphaFoldDB" id="A0AA43ZFF5"/>
<organism evidence="6 7">
    <name type="scientific">Ferranicluibacter rubi</name>
    <dbReference type="NCBI Taxonomy" id="2715133"/>
    <lineage>
        <taxon>Bacteria</taxon>
        <taxon>Pseudomonadati</taxon>
        <taxon>Pseudomonadota</taxon>
        <taxon>Alphaproteobacteria</taxon>
        <taxon>Hyphomicrobiales</taxon>
        <taxon>Rhizobiaceae</taxon>
        <taxon>Ferranicluibacter</taxon>
    </lineage>
</organism>
<dbReference type="InterPro" id="IPR038718">
    <property type="entry name" value="SNF2-like_sf"/>
</dbReference>
<evidence type="ECO:0000259" key="3">
    <source>
        <dbReference type="PROSITE" id="PS50966"/>
    </source>
</evidence>
<evidence type="ECO:0000313" key="6">
    <source>
        <dbReference type="EMBL" id="NHT76887.1"/>
    </source>
</evidence>
<dbReference type="PROSITE" id="PS51194">
    <property type="entry name" value="HELICASE_CTER"/>
    <property type="match status" value="1"/>
</dbReference>
<dbReference type="InterPro" id="IPR027417">
    <property type="entry name" value="P-loop_NTPase"/>
</dbReference>
<evidence type="ECO:0000256" key="2">
    <source>
        <dbReference type="PROSITE-ProRule" id="PRU00325"/>
    </source>
</evidence>
<dbReference type="Gene3D" id="3.40.50.300">
    <property type="entry name" value="P-loop containing nucleotide triphosphate hydrolases"/>
    <property type="match status" value="1"/>
</dbReference>
<dbReference type="PROSITE" id="PS50966">
    <property type="entry name" value="ZF_SWIM"/>
    <property type="match status" value="1"/>
</dbReference>
<evidence type="ECO:0000256" key="1">
    <source>
        <dbReference type="ARBA" id="ARBA00022801"/>
    </source>
</evidence>
<dbReference type="InterPro" id="IPR001650">
    <property type="entry name" value="Helicase_C-like"/>
</dbReference>
<evidence type="ECO:0000259" key="4">
    <source>
        <dbReference type="PROSITE" id="PS51192"/>
    </source>
</evidence>
<dbReference type="GO" id="GO:0016787">
    <property type="term" value="F:hydrolase activity"/>
    <property type="evidence" value="ECO:0007669"/>
    <property type="project" value="UniProtKB-KW"/>
</dbReference>
<feature type="domain" description="Helicase C-terminal" evidence="5">
    <location>
        <begin position="965"/>
        <end position="1125"/>
    </location>
</feature>
<proteinExistence type="predicted"/>
<feature type="domain" description="Helicase ATP-binding" evidence="4">
    <location>
        <begin position="676"/>
        <end position="836"/>
    </location>
</feature>
<dbReference type="InterPro" id="IPR000330">
    <property type="entry name" value="SNF2_N"/>
</dbReference>
<dbReference type="SUPFAM" id="SSF52540">
    <property type="entry name" value="P-loop containing nucleoside triphosphate hydrolases"/>
    <property type="match status" value="2"/>
</dbReference>
<dbReference type="CDD" id="cd18793">
    <property type="entry name" value="SF2_C_SNF"/>
    <property type="match status" value="1"/>
</dbReference>
<protein>
    <submittedName>
        <fullName evidence="6">DEAD/DEAH box helicase</fullName>
    </submittedName>
</protein>
<dbReference type="Pfam" id="PF00176">
    <property type="entry name" value="SNF2-rel_dom"/>
    <property type="match status" value="1"/>
</dbReference>
<dbReference type="EMBL" id="JAANCM010000006">
    <property type="protein sequence ID" value="NHT76887.1"/>
    <property type="molecule type" value="Genomic_DNA"/>
</dbReference>
<keyword evidence="1" id="KW-0378">Hydrolase</keyword>
<keyword evidence="6" id="KW-0067">ATP-binding</keyword>
<accession>A0AA43ZFF5</accession>
<comment type="caution">
    <text evidence="6">The sequence shown here is derived from an EMBL/GenBank/DDBJ whole genome shotgun (WGS) entry which is preliminary data.</text>
</comment>
<dbReference type="Pfam" id="PF00271">
    <property type="entry name" value="Helicase_C"/>
    <property type="match status" value="1"/>
</dbReference>
<keyword evidence="2" id="KW-0479">Metal-binding</keyword>
<keyword evidence="6" id="KW-0347">Helicase</keyword>
<reference evidence="6" key="1">
    <citation type="submission" date="2020-03" db="EMBL/GenBank/DDBJ databases">
        <title>Ferranicluibacter endophyticum gen. nov., sp. nov., a new genus isolated from Rubus ulmifolius Schott. stem.</title>
        <authorList>
            <person name="Roca-Couso R."/>
            <person name="Flores-Felix J.D."/>
            <person name="Igual J.M."/>
            <person name="Rivas R."/>
        </authorList>
    </citation>
    <scope>NUCLEOTIDE SEQUENCE</scope>
    <source>
        <strain evidence="6">CRRU44</strain>
    </source>
</reference>
<dbReference type="Proteomes" id="UP001155840">
    <property type="component" value="Unassembled WGS sequence"/>
</dbReference>
<dbReference type="Gene3D" id="3.40.50.10810">
    <property type="entry name" value="Tandem AAA-ATPase domain"/>
    <property type="match status" value="1"/>
</dbReference>
<name>A0AA43ZFF5_9HYPH</name>
<sequence length="1129" mass="122785">MNYSDSDILRAVGANAFSAGKAYQRQGRVIAFQWHGDDGIAAQVQGSDRKPYRLNISIEPNHTGRVVIEGDCSCPVAFNCKHVAASLLHGLVTVTRQASLPALMTPVPSTASRSPTAPGAPAAPLSLSPPVADWLNRLRQVDARSQRGKDQLPQRLIYILSPERGRTAMPRLRLDIRSGRTLRDGTISATSTAYNLENWHTRSEAKFLRDADRKILQVITSTPRSAVHGHDFALTTERGGEVLDEILATGRARWMTIDGIDLSQGEVIAGHVHWAPGQGASLRAALQLEDPSQTEKLLLLNAMPPVYVDSAAGVVGRIETALAPMVVYEMLDGPDIPAAQVPLVAAQLRAAGARLAATAPQQLAQAEIVKGPFQPVLQVITVQIPLPYRPGIYTSGQTETVGIARVAFRYGKWEVAASATEAIVLHMDGLTPVEVHRSTKAEKAALNQLRFANFLPAPKVRDGVPAANQRDFLPDEGDSGWYDALYQEIPALERQGWRIEIASDFPYRLLRGDGAFEARLSQGSGLDWFEFDLGIIVAGERLDLIGPLSRLLSMIEPQTLDLLEEDEPLFLPLADGQVLAVPVGSILPLVRTLFDLFNLTGGLGEDGRLRLSSLDAASLADLEAAAGAGILWQGGEGVRALGQKLRDHGGIPDVDLPPWFGATLRPYQARGLAWLAFLKGAGLGGILADDMGLGKTVQALGLIAIEKAAGRLAAPVLVVAPTSLMVNWASEAEKFAPELSILILQGADRKLHFDSVDTVDLVLTTYPLLARDQAILADRDWHMIFLDEAQMIKNANAATTKLVHGLKSAHRFCLTGTPLENHLGEVWSLFHFIAPGFLGDLKSFTRQWRTPIEKKGDTVRSRQLAARIKPFLLRRTKEEVAGDLPSKTVITEKMEFATGQRAIYESIRLAMHAKVQAAIAEKGLARSHIVILDALLKLRQACCDPRLLNLTQTKRSSSAPAGSAKLERLMELLASLVDEGRKVIVFSQFTSMLDLIRQQLDDTGIAYALLTGDTVDRATQVTSFQNAKLPVFLISLKAGGVGLNLTAADTVILYDPWWNPAVEEQAIDRAHRIGQNKPVFVYRLVAADTIEEKMDVLKDKKRALADSLFDHDGQPTLAMTEADFDLLLG</sequence>
<keyword evidence="7" id="KW-1185">Reference proteome</keyword>
<dbReference type="SMART" id="SM00490">
    <property type="entry name" value="HELICc"/>
    <property type="match status" value="1"/>
</dbReference>
<gene>
    <name evidence="6" type="ORF">G8E10_14185</name>
</gene>
<feature type="domain" description="SWIM-type" evidence="3">
    <location>
        <begin position="52"/>
        <end position="91"/>
    </location>
</feature>